<feature type="compositionally biased region" description="Polar residues" evidence="1">
    <location>
        <begin position="153"/>
        <end position="168"/>
    </location>
</feature>
<evidence type="ECO:0000256" key="1">
    <source>
        <dbReference type="SAM" id="MobiDB-lite"/>
    </source>
</evidence>
<dbReference type="Proteomes" id="UP000224854">
    <property type="component" value="Unassembled WGS sequence"/>
</dbReference>
<dbReference type="EMBL" id="NJEU01000624">
    <property type="protein sequence ID" value="PHH71984.1"/>
    <property type="molecule type" value="Genomic_DNA"/>
</dbReference>
<gene>
    <name evidence="2" type="ORF">CDD82_6231</name>
</gene>
<feature type="compositionally biased region" description="Basic and acidic residues" evidence="1">
    <location>
        <begin position="59"/>
        <end position="83"/>
    </location>
</feature>
<reference evidence="2 3" key="1">
    <citation type="submission" date="2017-06" db="EMBL/GenBank/DDBJ databases">
        <title>Ant-infecting Ophiocordyceps genomes reveal a high diversity of potential behavioral manipulation genes and a possible major role for enterotoxins.</title>
        <authorList>
            <person name="De Bekker C."/>
            <person name="Evans H.C."/>
            <person name="Brachmann A."/>
            <person name="Hughes D.P."/>
        </authorList>
    </citation>
    <scope>NUCLEOTIDE SEQUENCE [LARGE SCALE GENOMIC DNA]</scope>
    <source>
        <strain evidence="2 3">1348a</strain>
    </source>
</reference>
<feature type="compositionally biased region" description="Polar residues" evidence="1">
    <location>
        <begin position="285"/>
        <end position="297"/>
    </location>
</feature>
<feature type="region of interest" description="Disordered" evidence="1">
    <location>
        <begin position="269"/>
        <end position="369"/>
    </location>
</feature>
<feature type="compositionally biased region" description="Low complexity" evidence="1">
    <location>
        <begin position="11"/>
        <end position="20"/>
    </location>
</feature>
<feature type="compositionally biased region" description="Basic and acidic residues" evidence="1">
    <location>
        <begin position="92"/>
        <end position="102"/>
    </location>
</feature>
<protein>
    <submittedName>
        <fullName evidence="2">Uncharacterized protein</fullName>
    </submittedName>
</protein>
<organism evidence="2 3">
    <name type="scientific">Ophiocordyceps australis</name>
    <dbReference type="NCBI Taxonomy" id="1399860"/>
    <lineage>
        <taxon>Eukaryota</taxon>
        <taxon>Fungi</taxon>
        <taxon>Dikarya</taxon>
        <taxon>Ascomycota</taxon>
        <taxon>Pezizomycotina</taxon>
        <taxon>Sordariomycetes</taxon>
        <taxon>Hypocreomycetidae</taxon>
        <taxon>Hypocreales</taxon>
        <taxon>Ophiocordycipitaceae</taxon>
        <taxon>Ophiocordyceps</taxon>
    </lineage>
</organism>
<dbReference type="AlphaFoldDB" id="A0A2C5YY66"/>
<sequence>MPTEKHDNESSVESEIYISSDTASEKRPGSKRDGDTGRLDRPWRRAQKDTRSPSATTRSAEDHDVAGSHNDTKSKAPEKHCSDQDSSAGKNESAHEAPKLELLEAPIPSVNIWQQRREAMAKLKPTTTGGDGGVNGASASFADARKTVKSSRDSSLPMSETASTNGSKQPRKASETVHTERNGSQHARTTEKETRDIKADLPPSVDDAASWPTPETAVKEKRKSSISNADRAEKDAKDNSEEPLQHKSRQKEKWITYDYVPSVNFETQLPQMRGMKPRGVARAANGTSRATGTTQVNEKAAAAVPVAKSTENRDRPREGVPAPNRTASVPPAVKRTSMDVSSFRDQRRASGHASGHAASDRSKDATTSYSTQLVSLWDESWRIFHDC</sequence>
<feature type="compositionally biased region" description="Basic and acidic residues" evidence="1">
    <location>
        <begin position="23"/>
        <end position="51"/>
    </location>
</feature>
<proteinExistence type="predicted"/>
<comment type="caution">
    <text evidence="2">The sequence shown here is derived from an EMBL/GenBank/DDBJ whole genome shotgun (WGS) entry which is preliminary data.</text>
</comment>
<evidence type="ECO:0000313" key="3">
    <source>
        <dbReference type="Proteomes" id="UP000224854"/>
    </source>
</evidence>
<feature type="region of interest" description="Disordered" evidence="1">
    <location>
        <begin position="1"/>
        <end position="253"/>
    </location>
</feature>
<dbReference type="OrthoDB" id="340227at2759"/>
<accession>A0A2C5YY66</accession>
<feature type="compositionally biased region" description="Basic and acidic residues" evidence="1">
    <location>
        <begin position="230"/>
        <end position="253"/>
    </location>
</feature>
<keyword evidence="3" id="KW-1185">Reference proteome</keyword>
<feature type="compositionally biased region" description="Basic and acidic residues" evidence="1">
    <location>
        <begin position="143"/>
        <end position="152"/>
    </location>
</feature>
<evidence type="ECO:0000313" key="2">
    <source>
        <dbReference type="EMBL" id="PHH71984.1"/>
    </source>
</evidence>
<name>A0A2C5YY66_9HYPO</name>
<feature type="compositionally biased region" description="Basic and acidic residues" evidence="1">
    <location>
        <begin position="172"/>
        <end position="199"/>
    </location>
</feature>